<organism evidence="2 3">
    <name type="scientific">Rhizoclosmatium globosum</name>
    <dbReference type="NCBI Taxonomy" id="329046"/>
    <lineage>
        <taxon>Eukaryota</taxon>
        <taxon>Fungi</taxon>
        <taxon>Fungi incertae sedis</taxon>
        <taxon>Chytridiomycota</taxon>
        <taxon>Chytridiomycota incertae sedis</taxon>
        <taxon>Chytridiomycetes</taxon>
        <taxon>Chytridiales</taxon>
        <taxon>Chytriomycetaceae</taxon>
        <taxon>Rhizoclosmatium</taxon>
    </lineage>
</organism>
<dbReference type="OrthoDB" id="191995at2759"/>
<feature type="transmembrane region" description="Helical" evidence="1">
    <location>
        <begin position="253"/>
        <end position="271"/>
    </location>
</feature>
<evidence type="ECO:0008006" key="4">
    <source>
        <dbReference type="Google" id="ProtNLM"/>
    </source>
</evidence>
<feature type="transmembrane region" description="Helical" evidence="1">
    <location>
        <begin position="80"/>
        <end position="98"/>
    </location>
</feature>
<feature type="transmembrane region" description="Helical" evidence="1">
    <location>
        <begin position="110"/>
        <end position="127"/>
    </location>
</feature>
<dbReference type="PANTHER" id="PTHR36840:SF1">
    <property type="entry name" value="BLL5714 PROTEIN"/>
    <property type="match status" value="1"/>
</dbReference>
<accession>A0A1Y2BR10</accession>
<feature type="transmembrane region" description="Helical" evidence="1">
    <location>
        <begin position="172"/>
        <end position="202"/>
    </location>
</feature>
<dbReference type="Pfam" id="PF06772">
    <property type="entry name" value="LtrA"/>
    <property type="match status" value="1"/>
</dbReference>
<keyword evidence="1" id="KW-1133">Transmembrane helix</keyword>
<name>A0A1Y2BR10_9FUNG</name>
<gene>
    <name evidence="2" type="ORF">BCR33DRAFT_721548</name>
</gene>
<comment type="caution">
    <text evidence="2">The sequence shown here is derived from an EMBL/GenBank/DDBJ whole genome shotgun (WGS) entry which is preliminary data.</text>
</comment>
<dbReference type="Proteomes" id="UP000193642">
    <property type="component" value="Unassembled WGS sequence"/>
</dbReference>
<feature type="transmembrane region" description="Helical" evidence="1">
    <location>
        <begin position="401"/>
        <end position="418"/>
    </location>
</feature>
<keyword evidence="3" id="KW-1185">Reference proteome</keyword>
<evidence type="ECO:0000313" key="3">
    <source>
        <dbReference type="Proteomes" id="UP000193642"/>
    </source>
</evidence>
<feature type="transmembrane region" description="Helical" evidence="1">
    <location>
        <begin position="283"/>
        <end position="305"/>
    </location>
</feature>
<reference evidence="2 3" key="1">
    <citation type="submission" date="2016-07" db="EMBL/GenBank/DDBJ databases">
        <title>Pervasive Adenine N6-methylation of Active Genes in Fungi.</title>
        <authorList>
            <consortium name="DOE Joint Genome Institute"/>
            <person name="Mondo S.J."/>
            <person name="Dannebaum R.O."/>
            <person name="Kuo R.C."/>
            <person name="Labutti K."/>
            <person name="Haridas S."/>
            <person name="Kuo A."/>
            <person name="Salamov A."/>
            <person name="Ahrendt S.R."/>
            <person name="Lipzen A."/>
            <person name="Sullivan W."/>
            <person name="Andreopoulos W.B."/>
            <person name="Clum A."/>
            <person name="Lindquist E."/>
            <person name="Daum C."/>
            <person name="Ramamoorthy G.K."/>
            <person name="Gryganskyi A."/>
            <person name="Culley D."/>
            <person name="Magnuson J.K."/>
            <person name="James T.Y."/>
            <person name="O'Malley M.A."/>
            <person name="Stajich J.E."/>
            <person name="Spatafora J.W."/>
            <person name="Visel A."/>
            <person name="Grigoriev I.V."/>
        </authorList>
    </citation>
    <scope>NUCLEOTIDE SEQUENCE [LARGE SCALE GENOMIC DNA]</scope>
    <source>
        <strain evidence="2 3">JEL800</strain>
    </source>
</reference>
<dbReference type="EMBL" id="MCGO01000051">
    <property type="protein sequence ID" value="ORY37181.1"/>
    <property type="molecule type" value="Genomic_DNA"/>
</dbReference>
<feature type="transmembrane region" description="Helical" evidence="1">
    <location>
        <begin position="343"/>
        <end position="363"/>
    </location>
</feature>
<dbReference type="InterPro" id="IPR010640">
    <property type="entry name" value="Low_temperature_requirement_A"/>
</dbReference>
<protein>
    <recommendedName>
        <fullName evidence="4">Low temperature requirement A</fullName>
    </recommendedName>
</protein>
<keyword evidence="1" id="KW-0812">Transmembrane</keyword>
<dbReference type="AlphaFoldDB" id="A0A1Y2BR10"/>
<evidence type="ECO:0000256" key="1">
    <source>
        <dbReference type="SAM" id="Phobius"/>
    </source>
</evidence>
<sequence>MLRQRTKQSDASASTTAPPRKVKFDYPAIHSPMVARDRHEENRNTTAIELLFDLTIVVGVSNISSNFAASLVRGDDVGNLSFSFLVGVLALWLSWLPYVWFCSGFHTDDALFRIGTLGQMAGVLVIVNGMTGVFTGQDYSETVIGFIIARVFYIGVQDPPREFELEIAGFTFLLQCIGMGWAVASAVVVGSLEFLAPVVAVLETTMRHLPSSPHFRSIRRLDCYYFGEGILSISNATKLALNGGSLNMESIKVGLAGLIILFVLWWMYFLVPYGALLHHNPKASWIFGYLHFFSHAALILVSSALGMAAEITGLHAETSHSTDSTETTQASESTGPSLSLLEFQALICTAIGMSIYLMNQNLMNTILVGFIPRHLAVKGVVSLTTLLIAAFGSRVMSVGDALLVMCAPLIILLIFTMIEGGKLFEDYIGKESEEDSVELCTWLHLLDKD</sequence>
<dbReference type="PANTHER" id="PTHR36840">
    <property type="entry name" value="BLL5714 PROTEIN"/>
    <property type="match status" value="1"/>
</dbReference>
<proteinExistence type="predicted"/>
<keyword evidence="1" id="KW-0472">Membrane</keyword>
<feature type="transmembrane region" description="Helical" evidence="1">
    <location>
        <begin position="375"/>
        <end position="395"/>
    </location>
</feature>
<evidence type="ECO:0000313" key="2">
    <source>
        <dbReference type="EMBL" id="ORY37181.1"/>
    </source>
</evidence>